<name>A0A1V5T364_9BACT</name>
<dbReference type="SUPFAM" id="SSF46785">
    <property type="entry name" value="Winged helix' DNA-binding domain"/>
    <property type="match status" value="1"/>
</dbReference>
<sequence>MNEQRIGDNLTDVKVKNRALVLSLVKKRGLLSRIELARITGLTQPTITNIVNELIASNLLQEVGTSDTKAGRKPILLSFNNRAFYTIAISFSRHGFSVALTDLTPNILFRRDSDYELQENTEIALLELQKEFIHVLEYATQSLRLILGIGVSVPGPVEAETYTILAHPIFLNHKSLDLRSHLKEYDLPIFMANNADAACLHETWNGVAKEIPNVVYFMAGEGVGAGILIDGKLYEGKNKKAGEIGHTSVNIFGPRCVCGNQGCLEMYCNTEKILEKAREAAWFGESQFLHQLLTEKRDELKFHHLIEGAQENDITCQNILKQLGQYIGVGIVNILNVFDPEVVVIGGEAALAKEFIEEPIKRGIEERLLYRDYITPNIHYSQWGDDIRLLGAASVVLDHFMAGELGRF</sequence>
<reference evidence="2" key="1">
    <citation type="submission" date="2017-02" db="EMBL/GenBank/DDBJ databases">
        <title>Delving into the versatile metabolic prowess of the omnipresent phylum Bacteroidetes.</title>
        <authorList>
            <person name="Nobu M.K."/>
            <person name="Mei R."/>
            <person name="Narihiro T."/>
            <person name="Kuroda K."/>
            <person name="Liu W.-T."/>
        </authorList>
    </citation>
    <scope>NUCLEOTIDE SEQUENCE</scope>
    <source>
        <strain evidence="2">ADurb.Bin276</strain>
    </source>
</reference>
<gene>
    <name evidence="2" type="primary">nagC_1</name>
    <name evidence="2" type="ORF">BWY41_00314</name>
</gene>
<dbReference type="InterPro" id="IPR000600">
    <property type="entry name" value="ROK"/>
</dbReference>
<dbReference type="Pfam" id="PF00480">
    <property type="entry name" value="ROK"/>
    <property type="match status" value="1"/>
</dbReference>
<dbReference type="PANTHER" id="PTHR18964:SF149">
    <property type="entry name" value="BIFUNCTIONAL UDP-N-ACETYLGLUCOSAMINE 2-EPIMERASE_N-ACETYLMANNOSAMINE KINASE"/>
    <property type="match status" value="1"/>
</dbReference>
<dbReference type="Gene3D" id="1.10.10.10">
    <property type="entry name" value="Winged helix-like DNA-binding domain superfamily/Winged helix DNA-binding domain"/>
    <property type="match status" value="1"/>
</dbReference>
<dbReference type="SUPFAM" id="SSF53067">
    <property type="entry name" value="Actin-like ATPase domain"/>
    <property type="match status" value="1"/>
</dbReference>
<comment type="caution">
    <text evidence="2">The sequence shown here is derived from an EMBL/GenBank/DDBJ whole genome shotgun (WGS) entry which is preliminary data.</text>
</comment>
<dbReference type="PANTHER" id="PTHR18964">
    <property type="entry name" value="ROK (REPRESSOR, ORF, KINASE) FAMILY"/>
    <property type="match status" value="1"/>
</dbReference>
<dbReference type="Proteomes" id="UP000485569">
    <property type="component" value="Unassembled WGS sequence"/>
</dbReference>
<evidence type="ECO:0000313" key="2">
    <source>
        <dbReference type="EMBL" id="OQA61196.1"/>
    </source>
</evidence>
<evidence type="ECO:0000256" key="1">
    <source>
        <dbReference type="ARBA" id="ARBA00006479"/>
    </source>
</evidence>
<dbReference type="AlphaFoldDB" id="A0A1V5T364"/>
<dbReference type="InterPro" id="IPR043129">
    <property type="entry name" value="ATPase_NBD"/>
</dbReference>
<dbReference type="Gene3D" id="3.30.420.40">
    <property type="match status" value="2"/>
</dbReference>
<proteinExistence type="inferred from homology"/>
<organism evidence="2">
    <name type="scientific">Candidatus Atribacter allofermentans</name>
    <dbReference type="NCBI Taxonomy" id="1852833"/>
    <lineage>
        <taxon>Bacteria</taxon>
        <taxon>Pseudomonadati</taxon>
        <taxon>Atribacterota</taxon>
        <taxon>Atribacteria</taxon>
        <taxon>Atribacterales</taxon>
        <taxon>Atribacteraceae</taxon>
        <taxon>Atribacter</taxon>
    </lineage>
</organism>
<dbReference type="InterPro" id="IPR036390">
    <property type="entry name" value="WH_DNA-bd_sf"/>
</dbReference>
<dbReference type="InterPro" id="IPR036388">
    <property type="entry name" value="WH-like_DNA-bd_sf"/>
</dbReference>
<comment type="similarity">
    <text evidence="1">Belongs to the ROK (NagC/XylR) family.</text>
</comment>
<accession>A0A1V5T364</accession>
<protein>
    <submittedName>
        <fullName evidence="2">N-acetylglucosamine repressor</fullName>
    </submittedName>
</protein>
<dbReference type="EMBL" id="MWBQ01000022">
    <property type="protein sequence ID" value="OQA61196.1"/>
    <property type="molecule type" value="Genomic_DNA"/>
</dbReference>